<dbReference type="PANTHER" id="PTHR43649:SF12">
    <property type="entry name" value="DIACETYLCHITOBIOSE BINDING PROTEIN DASA"/>
    <property type="match status" value="1"/>
</dbReference>
<dbReference type="SUPFAM" id="SSF53850">
    <property type="entry name" value="Periplasmic binding protein-like II"/>
    <property type="match status" value="1"/>
</dbReference>
<gene>
    <name evidence="3" type="ORF">SAMN02745217_01593</name>
</gene>
<feature type="chain" id="PRO_5039583604" evidence="2">
    <location>
        <begin position="20"/>
        <end position="469"/>
    </location>
</feature>
<dbReference type="PROSITE" id="PS51257">
    <property type="entry name" value="PROKAR_LIPOPROTEIN"/>
    <property type="match status" value="1"/>
</dbReference>
<dbReference type="AlphaFoldDB" id="A0A1M7Y5A6"/>
<accession>A0A1M7Y5A6</accession>
<dbReference type="RefSeq" id="WP_073588400.1">
    <property type="nucleotide sequence ID" value="NZ_FRFD01000004.1"/>
</dbReference>
<feature type="compositionally biased region" description="Polar residues" evidence="1">
    <location>
        <begin position="33"/>
        <end position="47"/>
    </location>
</feature>
<name>A0A1M7Y5A6_9FIRM</name>
<keyword evidence="3" id="KW-0762">Sugar transport</keyword>
<keyword evidence="4" id="KW-1185">Reference proteome</keyword>
<proteinExistence type="predicted"/>
<dbReference type="PANTHER" id="PTHR43649">
    <property type="entry name" value="ARABINOSE-BINDING PROTEIN-RELATED"/>
    <property type="match status" value="1"/>
</dbReference>
<evidence type="ECO:0000256" key="2">
    <source>
        <dbReference type="SAM" id="SignalP"/>
    </source>
</evidence>
<sequence length="469" mass="51534">MKKNLQKLIACGLVTAMFAGVLTGCGSSNKNNTAETNKQDNSATATATPGEKDGDTGSAKPFEGVKLKYATTQTASTGEENQKLIQLVKDETGIDIEFFVIPNSDSGEVDKTLVSLMNGDEIDIIYNTKPGLKTFYNAGVLTDLSELAKTESYDMASKFGDYLPVFDDAVYGLPAFSDIWITLYNKKIFDDAGVAYPSAKDWTWEKYVETAKSLTNTDKGIYGSLMLDYDCYNYMYALQKGWNPYKADNTANFDDPLFKESLNFYYGLGNNDKIQPSILDFKASGTAWNAFFTTGQYGMFVCGGWTTSVLNNFEKYPRDWKVGLLPLPYPEGQEASTLTVPGCYAIPTTSKNKEAAFAAVKCMAENQYKLGFGRVPARVDLSNDEVNEYIENSLAKPFAFDELTVDDFKTAWFDPTRKALSEKIIGPGSSVISQVVIEEGQLYGQGGEDVDAAIKNIQNKANAAIESDK</sequence>
<organism evidence="3 4">
    <name type="scientific">Anaerocolumna xylanovorans DSM 12503</name>
    <dbReference type="NCBI Taxonomy" id="1121345"/>
    <lineage>
        <taxon>Bacteria</taxon>
        <taxon>Bacillati</taxon>
        <taxon>Bacillota</taxon>
        <taxon>Clostridia</taxon>
        <taxon>Lachnospirales</taxon>
        <taxon>Lachnospiraceae</taxon>
        <taxon>Anaerocolumna</taxon>
    </lineage>
</organism>
<feature type="region of interest" description="Disordered" evidence="1">
    <location>
        <begin position="33"/>
        <end position="61"/>
    </location>
</feature>
<dbReference type="STRING" id="1121345.SAMN02745217_01593"/>
<dbReference type="InterPro" id="IPR050490">
    <property type="entry name" value="Bact_solute-bd_prot1"/>
</dbReference>
<dbReference type="Gene3D" id="3.40.190.10">
    <property type="entry name" value="Periplasmic binding protein-like II"/>
    <property type="match status" value="1"/>
</dbReference>
<keyword evidence="3" id="KW-0813">Transport</keyword>
<dbReference type="OrthoDB" id="362670at2"/>
<dbReference type="Proteomes" id="UP000184612">
    <property type="component" value="Unassembled WGS sequence"/>
</dbReference>
<evidence type="ECO:0000256" key="1">
    <source>
        <dbReference type="SAM" id="MobiDB-lite"/>
    </source>
</evidence>
<keyword evidence="2" id="KW-0732">Signal</keyword>
<protein>
    <submittedName>
        <fullName evidence="3">Multiple sugar transport system substrate-binding protein</fullName>
    </submittedName>
</protein>
<evidence type="ECO:0000313" key="3">
    <source>
        <dbReference type="EMBL" id="SHO47616.1"/>
    </source>
</evidence>
<reference evidence="3 4" key="1">
    <citation type="submission" date="2016-12" db="EMBL/GenBank/DDBJ databases">
        <authorList>
            <person name="Song W.-J."/>
            <person name="Kurnit D.M."/>
        </authorList>
    </citation>
    <scope>NUCLEOTIDE SEQUENCE [LARGE SCALE GENOMIC DNA]</scope>
    <source>
        <strain evidence="3 4">DSM 12503</strain>
    </source>
</reference>
<evidence type="ECO:0000313" key="4">
    <source>
        <dbReference type="Proteomes" id="UP000184612"/>
    </source>
</evidence>
<dbReference type="EMBL" id="FRFD01000004">
    <property type="protein sequence ID" value="SHO47616.1"/>
    <property type="molecule type" value="Genomic_DNA"/>
</dbReference>
<feature type="signal peptide" evidence="2">
    <location>
        <begin position="1"/>
        <end position="19"/>
    </location>
</feature>